<keyword evidence="3" id="KW-1185">Reference proteome</keyword>
<protein>
    <submittedName>
        <fullName evidence="2">Uncharacterized protein</fullName>
    </submittedName>
</protein>
<feature type="non-terminal residue" evidence="2">
    <location>
        <position position="117"/>
    </location>
</feature>
<name>A0A812QJS1_SYMPI</name>
<evidence type="ECO:0000256" key="1">
    <source>
        <dbReference type="SAM" id="MobiDB-lite"/>
    </source>
</evidence>
<organism evidence="2 3">
    <name type="scientific">Symbiodinium pilosum</name>
    <name type="common">Dinoflagellate</name>
    <dbReference type="NCBI Taxonomy" id="2952"/>
    <lineage>
        <taxon>Eukaryota</taxon>
        <taxon>Sar</taxon>
        <taxon>Alveolata</taxon>
        <taxon>Dinophyceae</taxon>
        <taxon>Suessiales</taxon>
        <taxon>Symbiodiniaceae</taxon>
        <taxon>Symbiodinium</taxon>
    </lineage>
</organism>
<evidence type="ECO:0000313" key="2">
    <source>
        <dbReference type="EMBL" id="CAE7386934.1"/>
    </source>
</evidence>
<proteinExistence type="predicted"/>
<feature type="compositionally biased region" description="Basic and acidic residues" evidence="1">
    <location>
        <begin position="16"/>
        <end position="30"/>
    </location>
</feature>
<sequence>AVLTLPLMLRGPGMVDKPRTLDAANADRSRSMNGNNTDTQLVPSGASKFDRLNRHQPDTAFVGRVAAKLPRRQHSGRKRDVLELGFGAGREVLWKRCCSFFGKWVPAVDANFLVTQP</sequence>
<evidence type="ECO:0000313" key="3">
    <source>
        <dbReference type="Proteomes" id="UP000649617"/>
    </source>
</evidence>
<comment type="caution">
    <text evidence="2">The sequence shown here is derived from an EMBL/GenBank/DDBJ whole genome shotgun (WGS) entry which is preliminary data.</text>
</comment>
<feature type="compositionally biased region" description="Polar residues" evidence="1">
    <location>
        <begin position="31"/>
        <end position="42"/>
    </location>
</feature>
<feature type="region of interest" description="Disordered" evidence="1">
    <location>
        <begin position="16"/>
        <end position="49"/>
    </location>
</feature>
<dbReference type="AlphaFoldDB" id="A0A812QJS1"/>
<dbReference type="EMBL" id="CAJNIZ010016524">
    <property type="protein sequence ID" value="CAE7386934.1"/>
    <property type="molecule type" value="Genomic_DNA"/>
</dbReference>
<dbReference type="Proteomes" id="UP000649617">
    <property type="component" value="Unassembled WGS sequence"/>
</dbReference>
<gene>
    <name evidence="2" type="ORF">SPIL2461_LOCUS9477</name>
</gene>
<reference evidence="2" key="1">
    <citation type="submission" date="2021-02" db="EMBL/GenBank/DDBJ databases">
        <authorList>
            <person name="Dougan E. K."/>
            <person name="Rhodes N."/>
            <person name="Thang M."/>
            <person name="Chan C."/>
        </authorList>
    </citation>
    <scope>NUCLEOTIDE SEQUENCE</scope>
</reference>
<accession>A0A812QJS1</accession>